<dbReference type="Pfam" id="PF07596">
    <property type="entry name" value="SBP_bac_10"/>
    <property type="match status" value="1"/>
</dbReference>
<sequence>MRIAPRIDRGFTLIELLVVIAIIAVLIALLLPAVQSAREAARRAQCINNLKQIGLGLHNYHSANNTFPPGAAASFNTVNNGCVAWAGWSAQAMLLAYMEQTPIYNAANFMLDPATDPYSSAVNATVRNTKIASFLCPSDGNAGQSNYNSYYGSRGTTITADSGVSGGSPPNCGGGQVTTGLFGYGTAYGINNITDGSSNTIAFAEGIVGSGTSIGGPYVSGVNVGGISITGPTLPQYQDPYSTIAMGQAPPGPLISSILQTCSQAFLTATAGAGLATNKGQEWAWGADAFTMFSTIVPPSSTQYKFGQCRFGCESCPVASADHSNLTNASSNHSGGANVLFGDGSTRFIKGSIAMNMWWALGTKASGEVISSDAY</sequence>
<evidence type="ECO:0000259" key="1">
    <source>
        <dbReference type="Pfam" id="PF07596"/>
    </source>
</evidence>
<gene>
    <name evidence="2" type="ORF">BSF38_00264</name>
</gene>
<dbReference type="InterPro" id="IPR011453">
    <property type="entry name" value="DUF1559"/>
</dbReference>
<dbReference type="InterPro" id="IPR027558">
    <property type="entry name" value="Pre_pil_HX9DG_C"/>
</dbReference>
<dbReference type="AlphaFoldDB" id="A0A1U7CIX5"/>
<dbReference type="Pfam" id="PF07963">
    <property type="entry name" value="N_methyl"/>
    <property type="match status" value="1"/>
</dbReference>
<reference evidence="3" key="1">
    <citation type="submission" date="2016-12" db="EMBL/GenBank/DDBJ databases">
        <title>Comparative genomics of four Isosphaeraceae planctomycetes: a common pool of plasmids and glycoside hydrolase genes.</title>
        <authorList>
            <person name="Ivanova A."/>
        </authorList>
    </citation>
    <scope>NUCLEOTIDE SEQUENCE [LARGE SCALE GENOMIC DNA]</scope>
    <source>
        <strain evidence="3">PX4</strain>
    </source>
</reference>
<dbReference type="Gene3D" id="3.30.700.10">
    <property type="entry name" value="Glycoprotein, Type 4 Pilin"/>
    <property type="match status" value="1"/>
</dbReference>
<dbReference type="STRING" id="1387353.BSF38_00264"/>
<proteinExistence type="predicted"/>
<protein>
    <recommendedName>
        <fullName evidence="1">DUF1559 domain-containing protein</fullName>
    </recommendedName>
</protein>
<accession>A0A1U7CIX5</accession>
<dbReference type="NCBIfam" id="TIGR02532">
    <property type="entry name" value="IV_pilin_GFxxxE"/>
    <property type="match status" value="1"/>
</dbReference>
<feature type="domain" description="DUF1559" evidence="1">
    <location>
        <begin position="35"/>
        <end position="354"/>
    </location>
</feature>
<organism evidence="2 3">
    <name type="scientific">Paludisphaera borealis</name>
    <dbReference type="NCBI Taxonomy" id="1387353"/>
    <lineage>
        <taxon>Bacteria</taxon>
        <taxon>Pseudomonadati</taxon>
        <taxon>Planctomycetota</taxon>
        <taxon>Planctomycetia</taxon>
        <taxon>Isosphaerales</taxon>
        <taxon>Isosphaeraceae</taxon>
        <taxon>Paludisphaera</taxon>
    </lineage>
</organism>
<name>A0A1U7CIX5_9BACT</name>
<evidence type="ECO:0000313" key="3">
    <source>
        <dbReference type="Proteomes" id="UP000186309"/>
    </source>
</evidence>
<dbReference type="InterPro" id="IPR012902">
    <property type="entry name" value="N_methyl_site"/>
</dbReference>
<evidence type="ECO:0000313" key="2">
    <source>
        <dbReference type="EMBL" id="APW58857.1"/>
    </source>
</evidence>
<dbReference type="NCBIfam" id="TIGR04294">
    <property type="entry name" value="pre_pil_HX9DG"/>
    <property type="match status" value="1"/>
</dbReference>
<dbReference type="Proteomes" id="UP000186309">
    <property type="component" value="Chromosome"/>
</dbReference>
<dbReference type="SUPFAM" id="SSF54523">
    <property type="entry name" value="Pili subunits"/>
    <property type="match status" value="1"/>
</dbReference>
<dbReference type="PROSITE" id="PS00409">
    <property type="entry name" value="PROKAR_NTER_METHYL"/>
    <property type="match status" value="1"/>
</dbReference>
<dbReference type="EMBL" id="CP019082">
    <property type="protein sequence ID" value="APW58857.1"/>
    <property type="molecule type" value="Genomic_DNA"/>
</dbReference>
<dbReference type="OrthoDB" id="236724at2"/>
<dbReference type="KEGG" id="pbor:BSF38_00264"/>
<keyword evidence="3" id="KW-1185">Reference proteome</keyword>
<dbReference type="InterPro" id="IPR045584">
    <property type="entry name" value="Pilin-like"/>
</dbReference>
<dbReference type="PANTHER" id="PTHR30093:SF2">
    <property type="entry name" value="TYPE II SECRETION SYSTEM PROTEIN H"/>
    <property type="match status" value="1"/>
</dbReference>
<dbReference type="PANTHER" id="PTHR30093">
    <property type="entry name" value="GENERAL SECRETION PATHWAY PROTEIN G"/>
    <property type="match status" value="1"/>
</dbReference>
<dbReference type="RefSeq" id="WP_076343115.1">
    <property type="nucleotide sequence ID" value="NZ_CP019082.1"/>
</dbReference>